<proteinExistence type="predicted"/>
<reference evidence="2" key="1">
    <citation type="submission" date="2018-05" db="EMBL/GenBank/DDBJ databases">
        <authorList>
            <person name="Lanie J.A."/>
            <person name="Ng W.-L."/>
            <person name="Kazmierczak K.M."/>
            <person name="Andrzejewski T.M."/>
            <person name="Davidsen T.M."/>
            <person name="Wayne K.J."/>
            <person name="Tettelin H."/>
            <person name="Glass J.I."/>
            <person name="Rusch D."/>
            <person name="Podicherti R."/>
            <person name="Tsui H.-C.T."/>
            <person name="Winkler M.E."/>
        </authorList>
    </citation>
    <scope>NUCLEOTIDE SEQUENCE</scope>
</reference>
<sequence>MNDLPPTTHGTASGGLEPHRGTLILVLGILSLVLCGFFTGIPAWIMGKGDSAKIKDGMMDPEGAGMTKAGMICGMICCILTAVSLAIVLFIVIVGGGLAALSG</sequence>
<keyword evidence="1" id="KW-0812">Transmembrane</keyword>
<name>A0A382IYB8_9ZZZZ</name>
<evidence type="ECO:0000313" key="2">
    <source>
        <dbReference type="EMBL" id="SVC03853.1"/>
    </source>
</evidence>
<evidence type="ECO:0000256" key="1">
    <source>
        <dbReference type="SAM" id="Phobius"/>
    </source>
</evidence>
<gene>
    <name evidence="2" type="ORF">METZ01_LOCUS256707</name>
</gene>
<protein>
    <recommendedName>
        <fullName evidence="3">DUF4190 domain-containing protein</fullName>
    </recommendedName>
</protein>
<dbReference type="AlphaFoldDB" id="A0A382IYB8"/>
<evidence type="ECO:0008006" key="3">
    <source>
        <dbReference type="Google" id="ProtNLM"/>
    </source>
</evidence>
<keyword evidence="1" id="KW-1133">Transmembrane helix</keyword>
<organism evidence="2">
    <name type="scientific">marine metagenome</name>
    <dbReference type="NCBI Taxonomy" id="408172"/>
    <lineage>
        <taxon>unclassified sequences</taxon>
        <taxon>metagenomes</taxon>
        <taxon>ecological metagenomes</taxon>
    </lineage>
</organism>
<keyword evidence="1" id="KW-0472">Membrane</keyword>
<feature type="transmembrane region" description="Helical" evidence="1">
    <location>
        <begin position="68"/>
        <end position="101"/>
    </location>
</feature>
<feature type="transmembrane region" description="Helical" evidence="1">
    <location>
        <begin position="23"/>
        <end position="47"/>
    </location>
</feature>
<dbReference type="EMBL" id="UINC01070026">
    <property type="protein sequence ID" value="SVC03853.1"/>
    <property type="molecule type" value="Genomic_DNA"/>
</dbReference>
<accession>A0A382IYB8</accession>